<feature type="binding site" description="axial binding residue" evidence="5">
    <location>
        <position position="454"/>
    </location>
    <ligand>
        <name>heme</name>
        <dbReference type="ChEBI" id="CHEBI:30413"/>
    </ligand>
    <ligandPart>
        <name>Fe</name>
        <dbReference type="ChEBI" id="CHEBI:18248"/>
    </ligandPart>
</feature>
<accession>A0A8E2J9D5</accession>
<dbReference type="InterPro" id="IPR050121">
    <property type="entry name" value="Cytochrome_P450_monoxygenase"/>
</dbReference>
<dbReference type="GO" id="GO:0020037">
    <property type="term" value="F:heme binding"/>
    <property type="evidence" value="ECO:0007669"/>
    <property type="project" value="InterPro"/>
</dbReference>
<keyword evidence="7" id="KW-0812">Transmembrane</keyword>
<keyword evidence="6" id="KW-0503">Monooxygenase</keyword>
<dbReference type="PRINTS" id="PR00463">
    <property type="entry name" value="EP450I"/>
</dbReference>
<evidence type="ECO:0000256" key="4">
    <source>
        <dbReference type="ARBA" id="ARBA00023004"/>
    </source>
</evidence>
<dbReference type="FunFam" id="1.10.630.10:FF:000050">
    <property type="entry name" value="Cytochrome P450 monooxygenase"/>
    <property type="match status" value="1"/>
</dbReference>
<keyword evidence="7" id="KW-1133">Transmembrane helix</keyword>
<dbReference type="InterPro" id="IPR036396">
    <property type="entry name" value="Cyt_P450_sf"/>
</dbReference>
<keyword evidence="3 5" id="KW-0479">Metal-binding</keyword>
<dbReference type="PANTHER" id="PTHR24305">
    <property type="entry name" value="CYTOCHROME P450"/>
    <property type="match status" value="1"/>
</dbReference>
<keyword evidence="5 6" id="KW-0349">Heme</keyword>
<evidence type="ECO:0000313" key="8">
    <source>
        <dbReference type="EMBL" id="OCK74147.1"/>
    </source>
</evidence>
<reference evidence="8 9" key="1">
    <citation type="journal article" date="2016" name="Nat. Commun.">
        <title>Ectomycorrhizal ecology is imprinted in the genome of the dominant symbiotic fungus Cenococcum geophilum.</title>
        <authorList>
            <consortium name="DOE Joint Genome Institute"/>
            <person name="Peter M."/>
            <person name="Kohler A."/>
            <person name="Ohm R.A."/>
            <person name="Kuo A."/>
            <person name="Krutzmann J."/>
            <person name="Morin E."/>
            <person name="Arend M."/>
            <person name="Barry K.W."/>
            <person name="Binder M."/>
            <person name="Choi C."/>
            <person name="Clum A."/>
            <person name="Copeland A."/>
            <person name="Grisel N."/>
            <person name="Haridas S."/>
            <person name="Kipfer T."/>
            <person name="LaButti K."/>
            <person name="Lindquist E."/>
            <person name="Lipzen A."/>
            <person name="Maire R."/>
            <person name="Meier B."/>
            <person name="Mihaltcheva S."/>
            <person name="Molinier V."/>
            <person name="Murat C."/>
            <person name="Poggeler S."/>
            <person name="Quandt C.A."/>
            <person name="Sperisen C."/>
            <person name="Tritt A."/>
            <person name="Tisserant E."/>
            <person name="Crous P.W."/>
            <person name="Henrissat B."/>
            <person name="Nehls U."/>
            <person name="Egli S."/>
            <person name="Spatafora J.W."/>
            <person name="Grigoriev I.V."/>
            <person name="Martin F.M."/>
        </authorList>
    </citation>
    <scope>NUCLEOTIDE SEQUENCE [LARGE SCALE GENOMIC DNA]</scope>
    <source>
        <strain evidence="8 9">CBS 459.81</strain>
    </source>
</reference>
<dbReference type="Gene3D" id="1.10.630.10">
    <property type="entry name" value="Cytochrome P450"/>
    <property type="match status" value="1"/>
</dbReference>
<dbReference type="PANTHER" id="PTHR24305:SF232">
    <property type="entry name" value="P450, PUTATIVE (EUROFUNG)-RELATED"/>
    <property type="match status" value="1"/>
</dbReference>
<evidence type="ECO:0000256" key="1">
    <source>
        <dbReference type="ARBA" id="ARBA00001971"/>
    </source>
</evidence>
<evidence type="ECO:0000256" key="5">
    <source>
        <dbReference type="PIRSR" id="PIRSR602401-1"/>
    </source>
</evidence>
<gene>
    <name evidence="8" type="ORF">K432DRAFT_386990</name>
</gene>
<dbReference type="AlphaFoldDB" id="A0A8E2J9D5"/>
<dbReference type="GO" id="GO:0005506">
    <property type="term" value="F:iron ion binding"/>
    <property type="evidence" value="ECO:0007669"/>
    <property type="project" value="InterPro"/>
</dbReference>
<dbReference type="InterPro" id="IPR017972">
    <property type="entry name" value="Cyt_P450_CS"/>
</dbReference>
<organism evidence="8 9">
    <name type="scientific">Lepidopterella palustris CBS 459.81</name>
    <dbReference type="NCBI Taxonomy" id="1314670"/>
    <lineage>
        <taxon>Eukaryota</taxon>
        <taxon>Fungi</taxon>
        <taxon>Dikarya</taxon>
        <taxon>Ascomycota</taxon>
        <taxon>Pezizomycotina</taxon>
        <taxon>Dothideomycetes</taxon>
        <taxon>Pleosporomycetidae</taxon>
        <taxon>Mytilinidiales</taxon>
        <taxon>Argynnaceae</taxon>
        <taxon>Lepidopterella</taxon>
    </lineage>
</organism>
<name>A0A8E2J9D5_9PEZI</name>
<evidence type="ECO:0000256" key="2">
    <source>
        <dbReference type="ARBA" id="ARBA00010617"/>
    </source>
</evidence>
<dbReference type="PRINTS" id="PR00385">
    <property type="entry name" value="P450"/>
</dbReference>
<dbReference type="PROSITE" id="PS00086">
    <property type="entry name" value="CYTOCHROME_P450"/>
    <property type="match status" value="1"/>
</dbReference>
<evidence type="ECO:0000256" key="3">
    <source>
        <dbReference type="ARBA" id="ARBA00022723"/>
    </source>
</evidence>
<dbReference type="OrthoDB" id="3934656at2759"/>
<dbReference type="CDD" id="cd11060">
    <property type="entry name" value="CYP57A1-like"/>
    <property type="match status" value="1"/>
</dbReference>
<keyword evidence="4 5" id="KW-0408">Iron</keyword>
<comment type="cofactor">
    <cofactor evidence="1 5">
        <name>heme</name>
        <dbReference type="ChEBI" id="CHEBI:30413"/>
    </cofactor>
</comment>
<keyword evidence="7" id="KW-0472">Membrane</keyword>
<evidence type="ECO:0000256" key="6">
    <source>
        <dbReference type="RuleBase" id="RU000461"/>
    </source>
</evidence>
<sequence>MSTLSLLTPLHFLKSNFLALIFAFILWIPARFLYRRLVSPLAHLPGPLLASGSRVWKLWSVYNGHTETDHINLHAKYGPVVRLAPDEVSFASPAAAKDILAVGKGFRKTDFYTCFPIPDNPDIFTEIDEGKHALLKRFAVGPYSLASMMKLVPFMDEVGRELIGKLDGIAGVEGRVCDLGDWLHYFAFDVLGEVAFSVRFGFLAQGKDVGGCIKSIDDIQWYDGIVGQVPPLDYLFRRNPLLGLLRFLPFLAPSPPLIVQMAFGEVEKRIQGGKYVDARKDILGQLMEAREGNPDKLTDANVVAVAFGAIGAGSDSTASTMQSFMYLVLSYQDVYKKLETEILAAEKAGQLSDMITYAEAQQLPYFQACLKESMRLRPAVGLDMQRFVPADGAQIDGVYYPGGIRASVNGWVLHRHQETFGKDADVFRPERWLEGDDREMARCMFQFGGGSHLCIGRNLALLEMNKILPQLIRRYHFELVYPERPLKHHSTFFVVQKGLEVYIRKREI</sequence>
<proteinExistence type="inferred from homology"/>
<dbReference type="Pfam" id="PF00067">
    <property type="entry name" value="p450"/>
    <property type="match status" value="1"/>
</dbReference>
<dbReference type="GO" id="GO:0004497">
    <property type="term" value="F:monooxygenase activity"/>
    <property type="evidence" value="ECO:0007669"/>
    <property type="project" value="UniProtKB-KW"/>
</dbReference>
<comment type="similarity">
    <text evidence="2 6">Belongs to the cytochrome P450 family.</text>
</comment>
<dbReference type="Proteomes" id="UP000250266">
    <property type="component" value="Unassembled WGS sequence"/>
</dbReference>
<evidence type="ECO:0000313" key="9">
    <source>
        <dbReference type="Proteomes" id="UP000250266"/>
    </source>
</evidence>
<dbReference type="InterPro" id="IPR002401">
    <property type="entry name" value="Cyt_P450_E_grp-I"/>
</dbReference>
<evidence type="ECO:0000256" key="7">
    <source>
        <dbReference type="SAM" id="Phobius"/>
    </source>
</evidence>
<feature type="transmembrane region" description="Helical" evidence="7">
    <location>
        <begin position="12"/>
        <end position="34"/>
    </location>
</feature>
<dbReference type="InterPro" id="IPR001128">
    <property type="entry name" value="Cyt_P450"/>
</dbReference>
<dbReference type="SUPFAM" id="SSF48264">
    <property type="entry name" value="Cytochrome P450"/>
    <property type="match status" value="1"/>
</dbReference>
<protein>
    <submittedName>
        <fullName evidence="8">Cytochrome P450 oxidoreductase</fullName>
    </submittedName>
</protein>
<dbReference type="GO" id="GO:0016705">
    <property type="term" value="F:oxidoreductase activity, acting on paired donors, with incorporation or reduction of molecular oxygen"/>
    <property type="evidence" value="ECO:0007669"/>
    <property type="project" value="InterPro"/>
</dbReference>
<keyword evidence="6" id="KW-0560">Oxidoreductase</keyword>
<keyword evidence="9" id="KW-1185">Reference proteome</keyword>
<dbReference type="EMBL" id="KV745547">
    <property type="protein sequence ID" value="OCK74147.1"/>
    <property type="molecule type" value="Genomic_DNA"/>
</dbReference>